<dbReference type="GO" id="GO:0006637">
    <property type="term" value="P:acyl-CoA metabolic process"/>
    <property type="evidence" value="ECO:0007669"/>
    <property type="project" value="InterPro"/>
</dbReference>
<dbReference type="Gene3D" id="2.40.160.210">
    <property type="entry name" value="Acyl-CoA thioesterase, double hotdog domain"/>
    <property type="match status" value="1"/>
</dbReference>
<evidence type="ECO:0000256" key="1">
    <source>
        <dbReference type="ARBA" id="ARBA00006538"/>
    </source>
</evidence>
<comment type="similarity">
    <text evidence="1">Belongs to the C/M/P thioester hydrolase family.</text>
</comment>
<evidence type="ECO:0000313" key="6">
    <source>
        <dbReference type="Proteomes" id="UP000247591"/>
    </source>
</evidence>
<keyword evidence="2" id="KW-0378">Hydrolase</keyword>
<dbReference type="GO" id="GO:0009062">
    <property type="term" value="P:fatty acid catabolic process"/>
    <property type="evidence" value="ECO:0007669"/>
    <property type="project" value="TreeGrafter"/>
</dbReference>
<evidence type="ECO:0000259" key="4">
    <source>
        <dbReference type="Pfam" id="PF13622"/>
    </source>
</evidence>
<dbReference type="InterPro" id="IPR029069">
    <property type="entry name" value="HotDog_dom_sf"/>
</dbReference>
<keyword evidence="6" id="KW-1185">Reference proteome</keyword>
<organism evidence="5 6">
    <name type="scientific">Williamsia limnetica</name>
    <dbReference type="NCBI Taxonomy" id="882452"/>
    <lineage>
        <taxon>Bacteria</taxon>
        <taxon>Bacillati</taxon>
        <taxon>Actinomycetota</taxon>
        <taxon>Actinomycetes</taxon>
        <taxon>Mycobacteriales</taxon>
        <taxon>Nocardiaceae</taxon>
        <taxon>Williamsia</taxon>
    </lineage>
</organism>
<dbReference type="InterPro" id="IPR042171">
    <property type="entry name" value="Acyl-CoA_hotdog"/>
</dbReference>
<name>A0A318RPD7_WILLI</name>
<dbReference type="InterPro" id="IPR003703">
    <property type="entry name" value="Acyl_CoA_thio"/>
</dbReference>
<evidence type="ECO:0000259" key="3">
    <source>
        <dbReference type="Pfam" id="PF02551"/>
    </source>
</evidence>
<accession>A0A318RPD7</accession>
<protein>
    <submittedName>
        <fullName evidence="5">Acyl-CoA thioesterase-2</fullName>
    </submittedName>
</protein>
<proteinExistence type="inferred from homology"/>
<dbReference type="CDD" id="cd03445">
    <property type="entry name" value="Thioesterase_II_repeat2"/>
    <property type="match status" value="1"/>
</dbReference>
<evidence type="ECO:0000313" key="5">
    <source>
        <dbReference type="EMBL" id="PYE16923.1"/>
    </source>
</evidence>
<feature type="domain" description="Acyl-CoA thioesterase-like N-terminal HotDog" evidence="4">
    <location>
        <begin position="30"/>
        <end position="106"/>
    </location>
</feature>
<comment type="caution">
    <text evidence="5">The sequence shown here is derived from an EMBL/GenBank/DDBJ whole genome shotgun (WGS) entry which is preliminary data.</text>
</comment>
<dbReference type="InterPro" id="IPR049449">
    <property type="entry name" value="TesB_ACOT8-like_N"/>
</dbReference>
<dbReference type="PANTHER" id="PTHR11066">
    <property type="entry name" value="ACYL-COA THIOESTERASE"/>
    <property type="match status" value="1"/>
</dbReference>
<dbReference type="CDD" id="cd03444">
    <property type="entry name" value="Thioesterase_II_repeat1"/>
    <property type="match status" value="1"/>
</dbReference>
<dbReference type="Pfam" id="PF13622">
    <property type="entry name" value="4HBT_3"/>
    <property type="match status" value="1"/>
</dbReference>
<dbReference type="Proteomes" id="UP000247591">
    <property type="component" value="Unassembled WGS sequence"/>
</dbReference>
<sequence>MIVDDLAEILDPESLGKNVFRARSRPSLPGRVFGGQMLGQAVISAGRTVPAQQLPHSLHAYFERAGDWALPIDYSVHCERDGRSSSRRRVVATQGEHRLLTAELSFHTATNDAPEPVRQPIDVEQASWATTESDTAMVETINTWLGKLGQMLRLEVRFFEEPMRARTLRTGSAPAQQRFLVRPLDRLPDDPLVNAAALAYLSDMFLLATSLGPRGMIMGDPRVRAASLDHALWFQGGPLTGGWLLHETASVWSSSNRALCQGHILDVTGRHVARTTQEGLVRITHDRPS</sequence>
<dbReference type="GO" id="GO:0047617">
    <property type="term" value="F:fatty acyl-CoA hydrolase activity"/>
    <property type="evidence" value="ECO:0007669"/>
    <property type="project" value="InterPro"/>
</dbReference>
<gene>
    <name evidence="5" type="ORF">DFR67_107168</name>
</gene>
<dbReference type="Pfam" id="PF02551">
    <property type="entry name" value="Acyl_CoA_thio"/>
    <property type="match status" value="1"/>
</dbReference>
<reference evidence="5 6" key="1">
    <citation type="submission" date="2018-06" db="EMBL/GenBank/DDBJ databases">
        <title>Genomic Encyclopedia of Type Strains, Phase IV (KMG-IV): sequencing the most valuable type-strain genomes for metagenomic binning, comparative biology and taxonomic classification.</title>
        <authorList>
            <person name="Goeker M."/>
        </authorList>
    </citation>
    <scope>NUCLEOTIDE SEQUENCE [LARGE SCALE GENOMIC DNA]</scope>
    <source>
        <strain evidence="5 6">DSM 45521</strain>
    </source>
</reference>
<evidence type="ECO:0000256" key="2">
    <source>
        <dbReference type="ARBA" id="ARBA00022801"/>
    </source>
</evidence>
<dbReference type="InterPro" id="IPR025652">
    <property type="entry name" value="TesB_C"/>
</dbReference>
<dbReference type="RefSeq" id="WP_110470020.1">
    <property type="nucleotide sequence ID" value="NZ_QJSP01000007.1"/>
</dbReference>
<dbReference type="PANTHER" id="PTHR11066:SF34">
    <property type="entry name" value="ACYL-COENZYME A THIOESTERASE 8"/>
    <property type="match status" value="1"/>
</dbReference>
<dbReference type="EMBL" id="QJSP01000007">
    <property type="protein sequence ID" value="PYE16923.1"/>
    <property type="molecule type" value="Genomic_DNA"/>
</dbReference>
<dbReference type="OrthoDB" id="9781019at2"/>
<feature type="domain" description="Acyl-CoA thioesterase 2 C-terminal" evidence="3">
    <location>
        <begin position="165"/>
        <end position="280"/>
    </location>
</feature>
<dbReference type="SUPFAM" id="SSF54637">
    <property type="entry name" value="Thioesterase/thiol ester dehydrase-isomerase"/>
    <property type="match status" value="2"/>
</dbReference>
<dbReference type="AlphaFoldDB" id="A0A318RPD7"/>